<evidence type="ECO:0000256" key="1">
    <source>
        <dbReference type="SAM" id="MobiDB-lite"/>
    </source>
</evidence>
<gene>
    <name evidence="2" type="ORF">M9Y10_028375</name>
</gene>
<feature type="compositionally biased region" description="Low complexity" evidence="1">
    <location>
        <begin position="155"/>
        <end position="185"/>
    </location>
</feature>
<name>A0ABR2KJC8_9EUKA</name>
<feature type="region of interest" description="Disordered" evidence="1">
    <location>
        <begin position="147"/>
        <end position="185"/>
    </location>
</feature>
<comment type="caution">
    <text evidence="2">The sequence shown here is derived from an EMBL/GenBank/DDBJ whole genome shotgun (WGS) entry which is preliminary data.</text>
</comment>
<evidence type="ECO:0000313" key="3">
    <source>
        <dbReference type="Proteomes" id="UP001470230"/>
    </source>
</evidence>
<dbReference type="Proteomes" id="UP001470230">
    <property type="component" value="Unassembled WGS sequence"/>
</dbReference>
<accession>A0ABR2KJC8</accession>
<sequence length="447" mass="50914">MLNQNFPVIYKNSFFMVDPICLSNVSRKFRNLIQPFLNQPNDLGKMNLHINYQKFTERNVANFLKLCQNLPTDCQNSEVEEICEIAKMFQADNIYSTGLNFVRNNIDPNFSVPDQEFDESKGISFLVLSAETKKVHHVSDFNSLEFDDENSHKVNNNNFGQNNSNQISNNSFNSQSNNNPYSQNENTRYTQYTLNQNNQYVYSQTQLNQGDSRGIDPSSSCQINLNSSGKNSTTNISKENNNSNKKDVKEPNKQQIHSVIYEIKVDPQFMKLPIIHFIADGQVVLTAKHKGNTIVIGKGSNVHLKKDRSNHVAKISMQNGINTVSCEGQEFHITFVYFSGPGTFSVAADFMHKGKCLHWKPKEPRHNKATNTYSLSLHGEYHHFPLKSTKNTVLINDLDESCLIIRKVAEEEYEAECHPDVSQIIIFAFALSQIIGPNEAYSTIMRM</sequence>
<evidence type="ECO:0008006" key="4">
    <source>
        <dbReference type="Google" id="ProtNLM"/>
    </source>
</evidence>
<feature type="compositionally biased region" description="Low complexity" evidence="1">
    <location>
        <begin position="230"/>
        <end position="243"/>
    </location>
</feature>
<proteinExistence type="predicted"/>
<protein>
    <recommendedName>
        <fullName evidence="4">F-box domain-containing protein</fullName>
    </recommendedName>
</protein>
<evidence type="ECO:0000313" key="2">
    <source>
        <dbReference type="EMBL" id="KAK8891169.1"/>
    </source>
</evidence>
<feature type="region of interest" description="Disordered" evidence="1">
    <location>
        <begin position="208"/>
        <end position="253"/>
    </location>
</feature>
<organism evidence="2 3">
    <name type="scientific">Tritrichomonas musculus</name>
    <dbReference type="NCBI Taxonomy" id="1915356"/>
    <lineage>
        <taxon>Eukaryota</taxon>
        <taxon>Metamonada</taxon>
        <taxon>Parabasalia</taxon>
        <taxon>Tritrichomonadida</taxon>
        <taxon>Tritrichomonadidae</taxon>
        <taxon>Tritrichomonas</taxon>
    </lineage>
</organism>
<reference evidence="2 3" key="1">
    <citation type="submission" date="2024-04" db="EMBL/GenBank/DDBJ databases">
        <title>Tritrichomonas musculus Genome.</title>
        <authorList>
            <person name="Alves-Ferreira E."/>
            <person name="Grigg M."/>
            <person name="Lorenzi H."/>
            <person name="Galac M."/>
        </authorList>
    </citation>
    <scope>NUCLEOTIDE SEQUENCE [LARGE SCALE GENOMIC DNA]</scope>
    <source>
        <strain evidence="2 3">EAF2021</strain>
    </source>
</reference>
<dbReference type="EMBL" id="JAPFFF010000004">
    <property type="protein sequence ID" value="KAK8891169.1"/>
    <property type="molecule type" value="Genomic_DNA"/>
</dbReference>
<feature type="compositionally biased region" description="Polar residues" evidence="1">
    <location>
        <begin position="208"/>
        <end position="229"/>
    </location>
</feature>
<keyword evidence="3" id="KW-1185">Reference proteome</keyword>